<dbReference type="InterPro" id="IPR050175">
    <property type="entry name" value="Complex_I_Subunit_2"/>
</dbReference>
<keyword evidence="11 17" id="KW-1133">Transmembrane helix</keyword>
<evidence type="ECO:0000256" key="3">
    <source>
        <dbReference type="ARBA" id="ARBA00012944"/>
    </source>
</evidence>
<keyword evidence="15 17" id="KW-0472">Membrane</keyword>
<name>A0A8A6KEW2_9CAEN</name>
<evidence type="ECO:0000256" key="8">
    <source>
        <dbReference type="ARBA" id="ARBA00022792"/>
    </source>
</evidence>
<dbReference type="InterPro" id="IPR003917">
    <property type="entry name" value="NADH_UbQ_OxRdtase_chain2"/>
</dbReference>
<evidence type="ECO:0000256" key="10">
    <source>
        <dbReference type="ARBA" id="ARBA00022982"/>
    </source>
</evidence>
<dbReference type="PANTHER" id="PTHR46552:SF1">
    <property type="entry name" value="NADH-UBIQUINONE OXIDOREDUCTASE CHAIN 2"/>
    <property type="match status" value="1"/>
</dbReference>
<evidence type="ECO:0000256" key="2">
    <source>
        <dbReference type="ARBA" id="ARBA00007012"/>
    </source>
</evidence>
<feature type="transmembrane region" description="Helical" evidence="17">
    <location>
        <begin position="155"/>
        <end position="178"/>
    </location>
</feature>
<dbReference type="PRINTS" id="PR01436">
    <property type="entry name" value="NADHDHGNASE2"/>
</dbReference>
<dbReference type="RefSeq" id="YP_010241726.1">
    <property type="nucleotide sequence ID" value="NC_059920.1"/>
</dbReference>
<comment type="function">
    <text evidence="17">Core subunit of the mitochondrial membrane respiratory chain NADH dehydrogenase (Complex I) which catalyzes electron transfer from NADH through the respiratory chain, using ubiquinone as an electron acceptor. Essential for the catalytic activity and assembly of complex I.</text>
</comment>
<feature type="transmembrane region" description="Helical" evidence="17">
    <location>
        <begin position="328"/>
        <end position="349"/>
    </location>
</feature>
<dbReference type="EC" id="7.1.1.2" evidence="3 17"/>
<feature type="transmembrane region" description="Helical" evidence="17">
    <location>
        <begin position="185"/>
        <end position="205"/>
    </location>
</feature>
<evidence type="ECO:0000256" key="11">
    <source>
        <dbReference type="ARBA" id="ARBA00022989"/>
    </source>
</evidence>
<dbReference type="AlphaFoldDB" id="A0A8A6KEW2"/>
<keyword evidence="6 17" id="KW-0679">Respiratory chain</keyword>
<evidence type="ECO:0000256" key="6">
    <source>
        <dbReference type="ARBA" id="ARBA00022660"/>
    </source>
</evidence>
<feature type="transmembrane region" description="Helical" evidence="17">
    <location>
        <begin position="115"/>
        <end position="135"/>
    </location>
</feature>
<evidence type="ECO:0000259" key="18">
    <source>
        <dbReference type="Pfam" id="PF00361"/>
    </source>
</evidence>
<keyword evidence="13 17" id="KW-0830">Ubiquinone</keyword>
<evidence type="ECO:0000256" key="1">
    <source>
        <dbReference type="ARBA" id="ARBA00004448"/>
    </source>
</evidence>
<evidence type="ECO:0000313" key="19">
    <source>
        <dbReference type="EMBL" id="QTI82414.1"/>
    </source>
</evidence>
<evidence type="ECO:0000256" key="13">
    <source>
        <dbReference type="ARBA" id="ARBA00023075"/>
    </source>
</evidence>
<dbReference type="Pfam" id="PF00361">
    <property type="entry name" value="Proton_antipo_M"/>
    <property type="match status" value="1"/>
</dbReference>
<keyword evidence="9 17" id="KW-1278">Translocase</keyword>
<evidence type="ECO:0000256" key="4">
    <source>
        <dbReference type="ARBA" id="ARBA00021008"/>
    </source>
</evidence>
<accession>A0A8A6KEW2</accession>
<dbReference type="EMBL" id="MW244817">
    <property type="protein sequence ID" value="QTI82414.1"/>
    <property type="molecule type" value="Genomic_DNA"/>
</dbReference>
<dbReference type="GO" id="GO:0005743">
    <property type="term" value="C:mitochondrial inner membrane"/>
    <property type="evidence" value="ECO:0007669"/>
    <property type="project" value="UniProtKB-SubCell"/>
</dbReference>
<keyword evidence="14 17" id="KW-0496">Mitochondrion</keyword>
<keyword evidence="8 17" id="KW-0999">Mitochondrion inner membrane</keyword>
<evidence type="ECO:0000256" key="5">
    <source>
        <dbReference type="ARBA" id="ARBA00022448"/>
    </source>
</evidence>
<feature type="transmembrane region" description="Helical" evidence="17">
    <location>
        <begin position="7"/>
        <end position="23"/>
    </location>
</feature>
<dbReference type="CTD" id="4536"/>
<keyword evidence="12 17" id="KW-0520">NAD</keyword>
<dbReference type="InterPro" id="IPR001750">
    <property type="entry name" value="ND/Mrp_TM"/>
</dbReference>
<geneLocation type="mitochondrion" evidence="19"/>
<dbReference type="GeneID" id="69240922"/>
<evidence type="ECO:0000256" key="7">
    <source>
        <dbReference type="ARBA" id="ARBA00022692"/>
    </source>
</evidence>
<feature type="domain" description="NADH:quinone oxidoreductase/Mrp antiporter transmembrane" evidence="18">
    <location>
        <begin position="25"/>
        <end position="295"/>
    </location>
</feature>
<comment type="catalytic activity">
    <reaction evidence="16 17">
        <text>a ubiquinone + NADH + 5 H(+)(in) = a ubiquinol + NAD(+) + 4 H(+)(out)</text>
        <dbReference type="Rhea" id="RHEA:29091"/>
        <dbReference type="Rhea" id="RHEA-COMP:9565"/>
        <dbReference type="Rhea" id="RHEA-COMP:9566"/>
        <dbReference type="ChEBI" id="CHEBI:15378"/>
        <dbReference type="ChEBI" id="CHEBI:16389"/>
        <dbReference type="ChEBI" id="CHEBI:17976"/>
        <dbReference type="ChEBI" id="CHEBI:57540"/>
        <dbReference type="ChEBI" id="CHEBI:57945"/>
        <dbReference type="EC" id="7.1.1.2"/>
    </reaction>
</comment>
<reference evidence="19" key="1">
    <citation type="journal article" name="Mol. Phylogenet. Evol.">
        <title>Eight new mitogenomes clarify the phylogenetic relationships of Stromboidea within the caenogastropod phylogenetic framework.</title>
        <authorList>
            <person name="Irwin A.R."/>
            <person name="Strong E.E."/>
            <person name="Kano Y."/>
            <person name="Harper E.M."/>
            <person name="Williams S.T."/>
        </authorList>
    </citation>
    <scope>NUCLEOTIDE SEQUENCE</scope>
</reference>
<proteinExistence type="inferred from homology"/>
<evidence type="ECO:0000256" key="16">
    <source>
        <dbReference type="ARBA" id="ARBA00049551"/>
    </source>
</evidence>
<organism evidence="19">
    <name type="scientific">Aporrhais serresiana</name>
    <dbReference type="NCBI Taxonomy" id="2821804"/>
    <lineage>
        <taxon>Eukaryota</taxon>
        <taxon>Metazoa</taxon>
        <taxon>Spiralia</taxon>
        <taxon>Lophotrochozoa</taxon>
        <taxon>Mollusca</taxon>
        <taxon>Gastropoda</taxon>
        <taxon>Caenogastropoda</taxon>
        <taxon>Littorinimorpha</taxon>
        <taxon>Stromboidea</taxon>
        <taxon>Aporrhaidae</taxon>
        <taxon>Aporrhais</taxon>
    </lineage>
</organism>
<dbReference type="GO" id="GO:0006120">
    <property type="term" value="P:mitochondrial electron transport, NADH to ubiquinone"/>
    <property type="evidence" value="ECO:0007669"/>
    <property type="project" value="InterPro"/>
</dbReference>
<keyword evidence="7 17" id="KW-0812">Transmembrane</keyword>
<feature type="transmembrane region" description="Helical" evidence="17">
    <location>
        <begin position="88"/>
        <end position="108"/>
    </location>
</feature>
<comment type="subcellular location">
    <subcellularLocation>
        <location evidence="1 17">Mitochondrion inner membrane</location>
        <topology evidence="1 17">Multi-pass membrane protein</topology>
    </subcellularLocation>
</comment>
<feature type="transmembrane region" description="Helical" evidence="17">
    <location>
        <begin position="249"/>
        <end position="273"/>
    </location>
</feature>
<comment type="similarity">
    <text evidence="2 17">Belongs to the complex I subunit 2 family.</text>
</comment>
<feature type="transmembrane region" description="Helical" evidence="17">
    <location>
        <begin position="285"/>
        <end position="307"/>
    </location>
</feature>
<keyword evidence="10 17" id="KW-0249">Electron transport</keyword>
<evidence type="ECO:0000256" key="17">
    <source>
        <dbReference type="RuleBase" id="RU003403"/>
    </source>
</evidence>
<evidence type="ECO:0000256" key="14">
    <source>
        <dbReference type="ARBA" id="ARBA00023128"/>
    </source>
</evidence>
<evidence type="ECO:0000256" key="15">
    <source>
        <dbReference type="ARBA" id="ARBA00023136"/>
    </source>
</evidence>
<gene>
    <name evidence="19" type="primary">ND2</name>
</gene>
<evidence type="ECO:0000256" key="12">
    <source>
        <dbReference type="ARBA" id="ARBA00023027"/>
    </source>
</evidence>
<protein>
    <recommendedName>
        <fullName evidence="4 17">NADH-ubiquinone oxidoreductase chain 2</fullName>
        <ecNumber evidence="3 17">7.1.1.2</ecNumber>
    </recommendedName>
</protein>
<feature type="transmembrane region" description="Helical" evidence="17">
    <location>
        <begin position="211"/>
        <end position="229"/>
    </location>
</feature>
<dbReference type="GO" id="GO:0008137">
    <property type="term" value="F:NADH dehydrogenase (ubiquinone) activity"/>
    <property type="evidence" value="ECO:0007669"/>
    <property type="project" value="UniProtKB-EC"/>
</dbReference>
<dbReference type="PANTHER" id="PTHR46552">
    <property type="entry name" value="NADH-UBIQUINONE OXIDOREDUCTASE CHAIN 2"/>
    <property type="match status" value="1"/>
</dbReference>
<feature type="transmembrane region" description="Helical" evidence="17">
    <location>
        <begin position="29"/>
        <end position="49"/>
    </location>
</feature>
<sequence>MFSRLPFSFMFLFIMVSGTLFSLSSSHWLGIWAGLELNLIGFLPLLVYGKSMMESESSVKYFIIQALGSSLLMFGSLMIYSLSFTWEVSMVSSFYLFGVFIIGFGLCIKMGLFPFHFWLPSVMAGLPWMSCLLLATWQKLAPLFLVSSLMEINLISWFIVMFCFMSAGSSILGGIGGVNQTQIRALLAYSSIGHLGWLTFACMYGDWLMKMYLAIYILISVCIFINLYYSDLGMMKNLKNLTNYGYNELSMMVMLLSLGGLPPMLGFVSKWLVILTAMNNCLWGMLFVMIVGSLMSLFYYLSLFFSMTLNKMKSNSGSFNMYLISNNMLSLGLLVNLIGGLMLFFTSYMENI</sequence>
<feature type="transmembrane region" description="Helical" evidence="17">
    <location>
        <begin position="61"/>
        <end position="82"/>
    </location>
</feature>
<evidence type="ECO:0000256" key="9">
    <source>
        <dbReference type="ARBA" id="ARBA00022967"/>
    </source>
</evidence>
<keyword evidence="5" id="KW-0813">Transport</keyword>